<dbReference type="Proteomes" id="UP001230268">
    <property type="component" value="Unassembled WGS sequence"/>
</dbReference>
<evidence type="ECO:0000256" key="1">
    <source>
        <dbReference type="ARBA" id="ARBA00007478"/>
    </source>
</evidence>
<gene>
    <name evidence="4" type="ORF">BgAZ_202230</name>
</gene>
<dbReference type="PANTHER" id="PTHR14894">
    <property type="entry name" value="CDK5 REGULATORY SUBUNIT-ASSOCIATED PROTEIN 3"/>
    <property type="match status" value="1"/>
</dbReference>
<comment type="caution">
    <text evidence="4">The sequence shown here is derived from an EMBL/GenBank/DDBJ whole genome shotgun (WGS) entry which is preliminary data.</text>
</comment>
<dbReference type="PANTHER" id="PTHR14894:SF0">
    <property type="entry name" value="CDK5 REGULATORY SUBUNIT-ASSOCIATED PROTEIN 3"/>
    <property type="match status" value="1"/>
</dbReference>
<feature type="region of interest" description="Disordered" evidence="3">
    <location>
        <begin position="259"/>
        <end position="278"/>
    </location>
</feature>
<evidence type="ECO:0000313" key="4">
    <source>
        <dbReference type="EMBL" id="KAK1443347.1"/>
    </source>
</evidence>
<evidence type="ECO:0000313" key="5">
    <source>
        <dbReference type="Proteomes" id="UP001230268"/>
    </source>
</evidence>
<name>A0AAD8LKN4_BABGI</name>
<reference evidence="4" key="1">
    <citation type="submission" date="2023-08" db="EMBL/GenBank/DDBJ databases">
        <title>Draft sequence of the Babesia gibsoni genome.</title>
        <authorList>
            <person name="Yamagishi J.Y."/>
            <person name="Xuan X.X."/>
        </authorList>
    </citation>
    <scope>NUCLEOTIDE SEQUENCE</scope>
    <source>
        <strain evidence="4">Azabu</strain>
    </source>
</reference>
<dbReference type="GO" id="GO:0007346">
    <property type="term" value="P:regulation of mitotic cell cycle"/>
    <property type="evidence" value="ECO:0007669"/>
    <property type="project" value="TreeGrafter"/>
</dbReference>
<feature type="coiled-coil region" evidence="2">
    <location>
        <begin position="429"/>
        <end position="456"/>
    </location>
</feature>
<proteinExistence type="inferred from homology"/>
<dbReference type="EMBL" id="JAVEPI010000002">
    <property type="protein sequence ID" value="KAK1443347.1"/>
    <property type="molecule type" value="Genomic_DNA"/>
</dbReference>
<dbReference type="AlphaFoldDB" id="A0AAD8LKN4"/>
<organism evidence="4 5">
    <name type="scientific">Babesia gibsoni</name>
    <dbReference type="NCBI Taxonomy" id="33632"/>
    <lineage>
        <taxon>Eukaryota</taxon>
        <taxon>Sar</taxon>
        <taxon>Alveolata</taxon>
        <taxon>Apicomplexa</taxon>
        <taxon>Aconoidasida</taxon>
        <taxon>Piroplasmida</taxon>
        <taxon>Babesiidae</taxon>
        <taxon>Babesia</taxon>
    </lineage>
</organism>
<feature type="coiled-coil region" evidence="2">
    <location>
        <begin position="145"/>
        <end position="172"/>
    </location>
</feature>
<keyword evidence="5" id="KW-1185">Reference proteome</keyword>
<protein>
    <submittedName>
        <fullName evidence="4">Uncharacterized protein</fullName>
    </submittedName>
</protein>
<comment type="similarity">
    <text evidence="1">Belongs to the CDK5RAP3 family.</text>
</comment>
<accession>A0AAD8LKN4</accession>
<evidence type="ECO:0000256" key="2">
    <source>
        <dbReference type="SAM" id="Coils"/>
    </source>
</evidence>
<dbReference type="GO" id="GO:0012505">
    <property type="term" value="C:endomembrane system"/>
    <property type="evidence" value="ECO:0007669"/>
    <property type="project" value="TreeGrafter"/>
</dbReference>
<evidence type="ECO:0000256" key="3">
    <source>
        <dbReference type="SAM" id="MobiDB-lite"/>
    </source>
</evidence>
<dbReference type="Pfam" id="PF05600">
    <property type="entry name" value="CDK5RAP3"/>
    <property type="match status" value="2"/>
</dbReference>
<sequence>MALVELPYNQLVQWVIARGKTPEDCNKRLIAVEELCKGFFEKHTSIPQDVKDMQRHVHCEYTEWYEILCDITERLKSTEDGKKVNFIGQYSYEPLYDADKILRAFRKNNLHIVSYSQVLQKQMTFNLPFIKKGIESNNKELSDYKARRAESLRKLNANINELQNRLKVYCMDIKDYPFNEDFEVCLKTRLTQEIAIKNANMTIHNYHRTLKLVEALDNEVVPVFKAFVKYQKMDKNYHPEETMKHIRQAVKHGLEYATNGNEDTEERPSDDANAEPEEEPLIQIVKDDNELLVAEDKRRIIFSTQLGQSSFRQLLLGELLELLSFVKVRIDELQNRSNAANYIFSQSGENVNELIMQPISKYEKYIEVINEVIEILSGTDSMKALSILKNRSDLEKSAQGEISIWKRCCKEVAEQSDLDKRIQVTTETLKRFTSDLESARKTIKDTKAKLEKATAEVMGSPVKIFGEIDNI</sequence>
<dbReference type="InterPro" id="IPR008491">
    <property type="entry name" value="CDK5RAP3"/>
</dbReference>
<keyword evidence="2" id="KW-0175">Coiled coil</keyword>